<keyword evidence="1" id="KW-0472">Membrane</keyword>
<name>A0A5Q4ZWZ9_9GAMM</name>
<dbReference type="NCBIfam" id="NF033632">
    <property type="entry name" value="SLATT_4"/>
    <property type="match status" value="1"/>
</dbReference>
<accession>A0A5Q4ZWZ9</accession>
<reference evidence="2" key="1">
    <citation type="submission" date="2019-09" db="EMBL/GenBank/DDBJ databases">
        <authorList>
            <person name="Hjerde E."/>
        </authorList>
    </citation>
    <scope>NUCLEOTIDE SEQUENCE</scope>
    <source>
        <strain evidence="2">06/09/160</strain>
    </source>
</reference>
<proteinExistence type="predicted"/>
<dbReference type="AlphaFoldDB" id="A0A5Q4ZWZ9"/>
<evidence type="ECO:0000313" key="2">
    <source>
        <dbReference type="EMBL" id="VVV03891.1"/>
    </source>
</evidence>
<evidence type="ECO:0000256" key="1">
    <source>
        <dbReference type="SAM" id="Phobius"/>
    </source>
</evidence>
<sequence>MTNNINEDEKLVLDSEMAKELVEQWLGKLSTAQQGHYIETEYLNKVHHWLSVLLIILTTGVTAFIFFTPEVKTHEAQIKVYMGIASAIAAALSGIVTFGRFGERANEHRITAGRYGKLRRQLEFLQATCPNLQDKAEFKGKLKTLRIEWEYVAANAPLTPEKDKFSFIRKFLI</sequence>
<feature type="transmembrane region" description="Helical" evidence="1">
    <location>
        <begin position="80"/>
        <end position="101"/>
    </location>
</feature>
<gene>
    <name evidence="2" type="ORF">AW0309160_01274</name>
</gene>
<keyword evidence="1" id="KW-1133">Transmembrane helix</keyword>
<dbReference type="EMBL" id="LR721750">
    <property type="protein sequence ID" value="VVV03891.1"/>
    <property type="molecule type" value="Genomic_DNA"/>
</dbReference>
<feature type="transmembrane region" description="Helical" evidence="1">
    <location>
        <begin position="49"/>
        <end position="68"/>
    </location>
</feature>
<evidence type="ECO:0008006" key="3">
    <source>
        <dbReference type="Google" id="ProtNLM"/>
    </source>
</evidence>
<organism evidence="2">
    <name type="scientific">Aliivibrio wodanis</name>
    <dbReference type="NCBI Taxonomy" id="80852"/>
    <lineage>
        <taxon>Bacteria</taxon>
        <taxon>Pseudomonadati</taxon>
        <taxon>Pseudomonadota</taxon>
        <taxon>Gammaproteobacteria</taxon>
        <taxon>Vibrionales</taxon>
        <taxon>Vibrionaceae</taxon>
        <taxon>Aliivibrio</taxon>
    </lineage>
</organism>
<protein>
    <recommendedName>
        <fullName evidence="3">SMODS and SLOG-associating 2TM effector domain-containing protein</fullName>
    </recommendedName>
</protein>
<keyword evidence="1" id="KW-0812">Transmembrane</keyword>